<dbReference type="GO" id="GO:0048038">
    <property type="term" value="F:quinone binding"/>
    <property type="evidence" value="ECO:0007669"/>
    <property type="project" value="UniProtKB-KW"/>
</dbReference>
<dbReference type="GO" id="GO:0005524">
    <property type="term" value="F:ATP binding"/>
    <property type="evidence" value="ECO:0007669"/>
    <property type="project" value="InterPro"/>
</dbReference>
<feature type="domain" description="Peptidase C39" evidence="11">
    <location>
        <begin position="3"/>
        <end position="121"/>
    </location>
</feature>
<dbReference type="InterPro" id="IPR005074">
    <property type="entry name" value="Peptidase_C39"/>
</dbReference>
<dbReference type="InterPro" id="IPR012932">
    <property type="entry name" value="VKOR"/>
</dbReference>
<evidence type="ECO:0000256" key="2">
    <source>
        <dbReference type="ARBA" id="ARBA00006214"/>
    </source>
</evidence>
<dbReference type="CDD" id="cd12921">
    <property type="entry name" value="VKOR_4"/>
    <property type="match status" value="1"/>
</dbReference>
<evidence type="ECO:0000256" key="6">
    <source>
        <dbReference type="ARBA" id="ARBA00023002"/>
    </source>
</evidence>
<evidence type="ECO:0000256" key="5">
    <source>
        <dbReference type="ARBA" id="ARBA00022989"/>
    </source>
</evidence>
<evidence type="ECO:0000256" key="9">
    <source>
        <dbReference type="ARBA" id="ARBA00023284"/>
    </source>
</evidence>
<reference evidence="12" key="1">
    <citation type="journal article" date="2021" name="PeerJ">
        <title>Extensive microbial diversity within the chicken gut microbiome revealed by metagenomics and culture.</title>
        <authorList>
            <person name="Gilroy R."/>
            <person name="Ravi A."/>
            <person name="Getino M."/>
            <person name="Pursley I."/>
            <person name="Horton D.L."/>
            <person name="Alikhan N.F."/>
            <person name="Baker D."/>
            <person name="Gharbi K."/>
            <person name="Hall N."/>
            <person name="Watson M."/>
            <person name="Adriaenssens E.M."/>
            <person name="Foster-Nyarko E."/>
            <person name="Jarju S."/>
            <person name="Secka A."/>
            <person name="Antonio M."/>
            <person name="Oren A."/>
            <person name="Chaudhuri R.R."/>
            <person name="La Ragione R."/>
            <person name="Hildebrand F."/>
            <person name="Pallen M.J."/>
        </authorList>
    </citation>
    <scope>NUCLEOTIDE SEQUENCE</scope>
    <source>
        <strain evidence="12">B3-3758</strain>
    </source>
</reference>
<comment type="similarity">
    <text evidence="2">Belongs to the VKOR family.</text>
</comment>
<dbReference type="GO" id="GO:0006508">
    <property type="term" value="P:proteolysis"/>
    <property type="evidence" value="ECO:0007669"/>
    <property type="project" value="InterPro"/>
</dbReference>
<dbReference type="Pfam" id="PF03412">
    <property type="entry name" value="Peptidase_C39"/>
    <property type="match status" value="1"/>
</dbReference>
<name>A0A9E2NMQ3_9BACE</name>
<keyword evidence="8" id="KW-1015">Disulfide bond</keyword>
<comment type="caution">
    <text evidence="12">The sequence shown here is derived from an EMBL/GenBank/DDBJ whole genome shotgun (WGS) entry which is preliminary data.</text>
</comment>
<reference evidence="12" key="2">
    <citation type="submission" date="2021-04" db="EMBL/GenBank/DDBJ databases">
        <authorList>
            <person name="Gilroy R."/>
        </authorList>
    </citation>
    <scope>NUCLEOTIDE SEQUENCE</scope>
    <source>
        <strain evidence="12">B3-3758</strain>
    </source>
</reference>
<dbReference type="GO" id="GO:0016491">
    <property type="term" value="F:oxidoreductase activity"/>
    <property type="evidence" value="ECO:0007669"/>
    <property type="project" value="UniProtKB-KW"/>
</dbReference>
<dbReference type="Gene3D" id="3.40.30.10">
    <property type="entry name" value="Glutaredoxin"/>
    <property type="match status" value="1"/>
</dbReference>
<keyword evidence="6" id="KW-0560">Oxidoreductase</keyword>
<accession>A0A9E2NMQ3</accession>
<organism evidence="12 13">
    <name type="scientific">Candidatus Bacteroides intestinipullorum</name>
    <dbReference type="NCBI Taxonomy" id="2838471"/>
    <lineage>
        <taxon>Bacteria</taxon>
        <taxon>Pseudomonadati</taxon>
        <taxon>Bacteroidota</taxon>
        <taxon>Bacteroidia</taxon>
        <taxon>Bacteroidales</taxon>
        <taxon>Bacteroidaceae</taxon>
        <taxon>Bacteroides</taxon>
    </lineage>
</organism>
<dbReference type="InterPro" id="IPR038354">
    <property type="entry name" value="VKOR_sf"/>
</dbReference>
<comment type="subcellular location">
    <subcellularLocation>
        <location evidence="1">Membrane</location>
        <topology evidence="1">Multi-pass membrane protein</topology>
    </subcellularLocation>
</comment>
<keyword evidence="5 10" id="KW-1133">Transmembrane helix</keyword>
<feature type="transmembrane region" description="Helical" evidence="10">
    <location>
        <begin position="222"/>
        <end position="243"/>
    </location>
</feature>
<keyword evidence="4" id="KW-0874">Quinone</keyword>
<protein>
    <submittedName>
        <fullName evidence="12">Vitamin K epoxide reductase</fullName>
    </submittedName>
</protein>
<evidence type="ECO:0000256" key="8">
    <source>
        <dbReference type="ARBA" id="ARBA00023157"/>
    </source>
</evidence>
<dbReference type="InterPro" id="IPR036249">
    <property type="entry name" value="Thioredoxin-like_sf"/>
</dbReference>
<sequence>MTETEHVNRILCCYLRALSVRVSHHRVQRLLDTPVGGSLRGMSDALDALGVRNEVYQLPSREYFAQLEAPFIVGTDAAKRPFRAVTAVTDSEVVFADEKGKKRRMPTERFLSHWTGTVLLGEVTKGTVSDPYARWKDVWFGCLKYKWLFGLLGVCLLGLASLYTRDCPPAGYACFFTKVFGMWVAAAILYKEHFDSGFLDRFCHIGQAVDCNRVLQSRGATLLGTGLGEWAMLYFTVFFLLGLMCPVEAYALTAAGCVAALGFTLYSVAYQAFVVRKACMLCLCVNVAVWGQATTLYALRDEVPFVFSPMGMAVFLLLGAVCVVVGLLAKGAWQAYRENSRLRMQVAGLYRPEAFRQLLALEPQAGDGQPCEAALRSGTGSVVTVITNPNCVNCAREHRNIRALAAQVPVSLVLVNYPQDRGGIQVSLAVIAAYRTAGWEQAMDVLQEWFDRKRLLPQVEASSDACVEVWREQQRYCQRQHVDRTPLALVDGRPVPECYAWEHLRYVLT</sequence>
<keyword evidence="3 10" id="KW-0812">Transmembrane</keyword>
<dbReference type="GO" id="GO:0008233">
    <property type="term" value="F:peptidase activity"/>
    <property type="evidence" value="ECO:0007669"/>
    <property type="project" value="InterPro"/>
</dbReference>
<dbReference type="PROSITE" id="PS50990">
    <property type="entry name" value="PEPTIDASE_C39"/>
    <property type="match status" value="1"/>
</dbReference>
<dbReference type="Gene3D" id="1.20.1440.130">
    <property type="entry name" value="VKOR domain"/>
    <property type="match status" value="1"/>
</dbReference>
<feature type="transmembrane region" description="Helical" evidence="10">
    <location>
        <begin position="145"/>
        <end position="164"/>
    </location>
</feature>
<dbReference type="EMBL" id="JAHLFO010000015">
    <property type="protein sequence ID" value="MBU3813195.1"/>
    <property type="molecule type" value="Genomic_DNA"/>
</dbReference>
<dbReference type="Proteomes" id="UP000824236">
    <property type="component" value="Unassembled WGS sequence"/>
</dbReference>
<evidence type="ECO:0000259" key="11">
    <source>
        <dbReference type="PROSITE" id="PS50990"/>
    </source>
</evidence>
<dbReference type="SUPFAM" id="SSF52833">
    <property type="entry name" value="Thioredoxin-like"/>
    <property type="match status" value="1"/>
</dbReference>
<dbReference type="GO" id="GO:0016020">
    <property type="term" value="C:membrane"/>
    <property type="evidence" value="ECO:0007669"/>
    <property type="project" value="UniProtKB-SubCell"/>
</dbReference>
<evidence type="ECO:0000313" key="13">
    <source>
        <dbReference type="Proteomes" id="UP000824236"/>
    </source>
</evidence>
<evidence type="ECO:0000256" key="4">
    <source>
        <dbReference type="ARBA" id="ARBA00022719"/>
    </source>
</evidence>
<evidence type="ECO:0000256" key="1">
    <source>
        <dbReference type="ARBA" id="ARBA00004141"/>
    </source>
</evidence>
<evidence type="ECO:0000313" key="12">
    <source>
        <dbReference type="EMBL" id="MBU3813195.1"/>
    </source>
</evidence>
<feature type="transmembrane region" description="Helical" evidence="10">
    <location>
        <begin position="249"/>
        <end position="266"/>
    </location>
</feature>
<dbReference type="Pfam" id="PF07884">
    <property type="entry name" value="VKOR"/>
    <property type="match status" value="1"/>
</dbReference>
<feature type="transmembrane region" description="Helical" evidence="10">
    <location>
        <begin position="311"/>
        <end position="333"/>
    </location>
</feature>
<proteinExistence type="inferred from homology"/>
<dbReference type="Gene3D" id="3.90.70.10">
    <property type="entry name" value="Cysteine proteinases"/>
    <property type="match status" value="1"/>
</dbReference>
<feature type="transmembrane region" description="Helical" evidence="10">
    <location>
        <begin position="278"/>
        <end position="299"/>
    </location>
</feature>
<evidence type="ECO:0000256" key="7">
    <source>
        <dbReference type="ARBA" id="ARBA00023136"/>
    </source>
</evidence>
<dbReference type="AlphaFoldDB" id="A0A9E2NMQ3"/>
<gene>
    <name evidence="12" type="ORF">H9791_01620</name>
</gene>
<feature type="transmembrane region" description="Helical" evidence="10">
    <location>
        <begin position="170"/>
        <end position="190"/>
    </location>
</feature>
<evidence type="ECO:0000256" key="3">
    <source>
        <dbReference type="ARBA" id="ARBA00022692"/>
    </source>
</evidence>
<evidence type="ECO:0000256" key="10">
    <source>
        <dbReference type="SAM" id="Phobius"/>
    </source>
</evidence>
<keyword evidence="7 10" id="KW-0472">Membrane</keyword>
<keyword evidence="9" id="KW-0676">Redox-active center</keyword>